<reference evidence="1 2" key="1">
    <citation type="submission" date="2022-05" db="EMBL/GenBank/DDBJ databases">
        <authorList>
            <consortium name="Genoscope - CEA"/>
            <person name="William W."/>
        </authorList>
    </citation>
    <scope>NUCLEOTIDE SEQUENCE [LARGE SCALE GENOMIC DNA]</scope>
</reference>
<dbReference type="EMBL" id="CALNXI010002688">
    <property type="protein sequence ID" value="CAH3189999.1"/>
    <property type="molecule type" value="Genomic_DNA"/>
</dbReference>
<comment type="caution">
    <text evidence="1">The sequence shown here is derived from an EMBL/GenBank/DDBJ whole genome shotgun (WGS) entry which is preliminary data.</text>
</comment>
<protein>
    <submittedName>
        <fullName evidence="1">Uncharacterized protein</fullName>
    </submittedName>
</protein>
<evidence type="ECO:0000313" key="2">
    <source>
        <dbReference type="Proteomes" id="UP001159427"/>
    </source>
</evidence>
<sequence length="109" mass="12399">LQKFDYTKGSSRQSPEFECTLAAAGCRSDDDCHVKLGWCSCKGKSCIQYKLENQGTAEKKTHAYVNTDEDLEWHGCDWKVPGLSCSCYNDNVGSRKEVWRMPSRDDVHK</sequence>
<proteinExistence type="predicted"/>
<organism evidence="1 2">
    <name type="scientific">Porites evermanni</name>
    <dbReference type="NCBI Taxonomy" id="104178"/>
    <lineage>
        <taxon>Eukaryota</taxon>
        <taxon>Metazoa</taxon>
        <taxon>Cnidaria</taxon>
        <taxon>Anthozoa</taxon>
        <taxon>Hexacorallia</taxon>
        <taxon>Scleractinia</taxon>
        <taxon>Fungiina</taxon>
        <taxon>Poritidae</taxon>
        <taxon>Porites</taxon>
    </lineage>
</organism>
<accession>A0ABN8SEK5</accession>
<feature type="non-terminal residue" evidence="1">
    <location>
        <position position="109"/>
    </location>
</feature>
<evidence type="ECO:0000313" key="1">
    <source>
        <dbReference type="EMBL" id="CAH3189999.1"/>
    </source>
</evidence>
<feature type="non-terminal residue" evidence="1">
    <location>
        <position position="1"/>
    </location>
</feature>
<gene>
    <name evidence="1" type="ORF">PEVE_00019962</name>
</gene>
<dbReference type="Proteomes" id="UP001159427">
    <property type="component" value="Unassembled WGS sequence"/>
</dbReference>
<keyword evidence="2" id="KW-1185">Reference proteome</keyword>
<name>A0ABN8SEK5_9CNID</name>